<evidence type="ECO:0000256" key="1">
    <source>
        <dbReference type="ARBA" id="ARBA00004123"/>
    </source>
</evidence>
<evidence type="ECO:0000313" key="6">
    <source>
        <dbReference type="EMBL" id="KAA6411550.1"/>
    </source>
</evidence>
<accession>A0A5M8PPX2</accession>
<dbReference type="PANTHER" id="PTHR21399">
    <property type="entry name" value="CHLORIDE CONDUCTANCE REGULATORY PROTEIN ICLN"/>
    <property type="match status" value="1"/>
</dbReference>
<gene>
    <name evidence="6" type="ORF">FRX48_04830</name>
</gene>
<proteinExistence type="predicted"/>
<dbReference type="Proteomes" id="UP000324767">
    <property type="component" value="Unassembled WGS sequence"/>
</dbReference>
<keyword evidence="4" id="KW-0539">Nucleus</keyword>
<organism evidence="6 7">
    <name type="scientific">Lasallia pustulata</name>
    <dbReference type="NCBI Taxonomy" id="136370"/>
    <lineage>
        <taxon>Eukaryota</taxon>
        <taxon>Fungi</taxon>
        <taxon>Dikarya</taxon>
        <taxon>Ascomycota</taxon>
        <taxon>Pezizomycotina</taxon>
        <taxon>Lecanoromycetes</taxon>
        <taxon>OSLEUM clade</taxon>
        <taxon>Umbilicariomycetidae</taxon>
        <taxon>Umbilicariales</taxon>
        <taxon>Umbilicariaceae</taxon>
        <taxon>Lasallia</taxon>
    </lineage>
</organism>
<feature type="compositionally biased region" description="Basic residues" evidence="5">
    <location>
        <begin position="317"/>
        <end position="327"/>
    </location>
</feature>
<dbReference type="EMBL" id="VXIT01000007">
    <property type="protein sequence ID" value="KAA6411550.1"/>
    <property type="molecule type" value="Genomic_DNA"/>
</dbReference>
<comment type="caution">
    <text evidence="6">The sequence shown here is derived from an EMBL/GenBank/DDBJ whole genome shotgun (WGS) entry which is preliminary data.</text>
</comment>
<dbReference type="GO" id="GO:0000387">
    <property type="term" value="P:spliceosomal snRNP assembly"/>
    <property type="evidence" value="ECO:0007669"/>
    <property type="project" value="TreeGrafter"/>
</dbReference>
<dbReference type="OrthoDB" id="19714at2759"/>
<reference evidence="6 7" key="1">
    <citation type="submission" date="2019-09" db="EMBL/GenBank/DDBJ databases">
        <title>The hologenome of the rock-dwelling lichen Lasallia pustulata.</title>
        <authorList>
            <person name="Greshake Tzovaras B."/>
            <person name="Segers F."/>
            <person name="Bicker A."/>
            <person name="Dal Grande F."/>
            <person name="Otte J."/>
            <person name="Hankeln T."/>
            <person name="Schmitt I."/>
            <person name="Ebersberger I."/>
        </authorList>
    </citation>
    <scope>NUCLEOTIDE SEQUENCE [LARGE SCALE GENOMIC DNA]</scope>
    <source>
        <strain evidence="6">A1-1</strain>
    </source>
</reference>
<feature type="compositionally biased region" description="Basic and acidic residues" evidence="5">
    <location>
        <begin position="356"/>
        <end position="373"/>
    </location>
</feature>
<dbReference type="AlphaFoldDB" id="A0A5M8PPX2"/>
<evidence type="ECO:0000256" key="3">
    <source>
        <dbReference type="ARBA" id="ARBA00022490"/>
    </source>
</evidence>
<dbReference type="InterPro" id="IPR039924">
    <property type="entry name" value="ICln/Lot5/Saf5"/>
</dbReference>
<keyword evidence="3" id="KW-0963">Cytoplasm</keyword>
<dbReference type="PANTHER" id="PTHR21399:SF0">
    <property type="entry name" value="METHYLOSOME SUBUNIT PICLN"/>
    <property type="match status" value="1"/>
</dbReference>
<evidence type="ECO:0000256" key="4">
    <source>
        <dbReference type="ARBA" id="ARBA00023242"/>
    </source>
</evidence>
<evidence type="ECO:0008006" key="8">
    <source>
        <dbReference type="Google" id="ProtNLM"/>
    </source>
</evidence>
<protein>
    <recommendedName>
        <fullName evidence="8">Regulator of volume decrease after cellular swelling-domain-containing protein</fullName>
    </recommendedName>
</protein>
<feature type="compositionally biased region" description="Polar residues" evidence="5">
    <location>
        <begin position="58"/>
        <end position="77"/>
    </location>
</feature>
<feature type="region of interest" description="Disordered" evidence="5">
    <location>
        <begin position="1"/>
        <end position="32"/>
    </location>
</feature>
<dbReference type="GO" id="GO:0045292">
    <property type="term" value="P:mRNA cis splicing, via spliceosome"/>
    <property type="evidence" value="ECO:0007669"/>
    <property type="project" value="TreeGrafter"/>
</dbReference>
<dbReference type="Gene3D" id="2.30.29.30">
    <property type="entry name" value="Pleckstrin-homology domain (PH domain)/Phosphotyrosine-binding domain (PTB)"/>
    <property type="match status" value="1"/>
</dbReference>
<name>A0A5M8PPX2_9LECA</name>
<feature type="region of interest" description="Disordered" evidence="5">
    <location>
        <begin position="54"/>
        <end position="77"/>
    </location>
</feature>
<feature type="compositionally biased region" description="Polar residues" evidence="5">
    <location>
        <begin position="20"/>
        <end position="32"/>
    </location>
</feature>
<evidence type="ECO:0000256" key="5">
    <source>
        <dbReference type="SAM" id="MobiDB-lite"/>
    </source>
</evidence>
<sequence>MEVLHSPPSPSSYTPLSTHQSRTPSSFYSSQPVLHHASTDATLLVPSPSHPLLAALAPTNSAPTNGAPTNSTNPPITSQEDRLIRNISVWVTSERFTLYHPPTSTGLSIPYPTISLHAIQRLRLPSPAPAAEVQGLFMQIETPDADGYDDDAEGEDDAVVSLTLVPGGGQAGEANAERGAGGEAETSPIDALFAAVSACANLHPDPVLAAEEGDEGMGTGAPVMLEGGVGYEGMRTAGGQGVGDGDGRADGIAGLPPAVPRSGGWITAENVGEWFDGEGNFVGGGAAGGLGPGGVWGGVGAWGGGCEGREEEQEERRRRRRRRRVGMRRMEVGDADGDGGGRGWGGRGDEVEEDGVGEHGRARWEMRGRRLSV</sequence>
<comment type="subcellular location">
    <subcellularLocation>
        <location evidence="2">Cytoplasm</location>
    </subcellularLocation>
    <subcellularLocation>
        <location evidence="1">Nucleus</location>
    </subcellularLocation>
</comment>
<feature type="compositionally biased region" description="Low complexity" evidence="5">
    <location>
        <begin position="1"/>
        <end position="19"/>
    </location>
</feature>
<dbReference type="GO" id="GO:0034715">
    <property type="term" value="C:pICln-Sm protein complex"/>
    <property type="evidence" value="ECO:0007669"/>
    <property type="project" value="TreeGrafter"/>
</dbReference>
<feature type="region of interest" description="Disordered" evidence="5">
    <location>
        <begin position="305"/>
        <end position="373"/>
    </location>
</feature>
<evidence type="ECO:0000256" key="2">
    <source>
        <dbReference type="ARBA" id="ARBA00004496"/>
    </source>
</evidence>
<dbReference type="InterPro" id="IPR011993">
    <property type="entry name" value="PH-like_dom_sf"/>
</dbReference>
<dbReference type="GO" id="GO:0005829">
    <property type="term" value="C:cytosol"/>
    <property type="evidence" value="ECO:0007669"/>
    <property type="project" value="TreeGrafter"/>
</dbReference>
<dbReference type="Pfam" id="PF03517">
    <property type="entry name" value="Voldacs"/>
    <property type="match status" value="1"/>
</dbReference>
<dbReference type="GO" id="GO:0005681">
    <property type="term" value="C:spliceosomal complex"/>
    <property type="evidence" value="ECO:0007669"/>
    <property type="project" value="TreeGrafter"/>
</dbReference>
<evidence type="ECO:0000313" key="7">
    <source>
        <dbReference type="Proteomes" id="UP000324767"/>
    </source>
</evidence>